<protein>
    <recommendedName>
        <fullName evidence="3">Monooxygenase ydhR</fullName>
    </recommendedName>
</protein>
<name>A0A0B2B839_9ACTN</name>
<organism evidence="1 2">
    <name type="scientific">Mumia flava</name>
    <dbReference type="NCBI Taxonomy" id="1348852"/>
    <lineage>
        <taxon>Bacteria</taxon>
        <taxon>Bacillati</taxon>
        <taxon>Actinomycetota</taxon>
        <taxon>Actinomycetes</taxon>
        <taxon>Propionibacteriales</taxon>
        <taxon>Nocardioidaceae</taxon>
        <taxon>Mumia</taxon>
    </lineage>
</organism>
<dbReference type="AlphaFoldDB" id="A0A0B2B839"/>
<dbReference type="EMBL" id="PGEZ01000001">
    <property type="protein sequence ID" value="PJJ56711.1"/>
    <property type="molecule type" value="Genomic_DNA"/>
</dbReference>
<evidence type="ECO:0008006" key="3">
    <source>
        <dbReference type="Google" id="ProtNLM"/>
    </source>
</evidence>
<accession>A0A0B2B839</accession>
<sequence>MTSQPGLTVRWSLRDAPDDTLERLRSYVRDSSWERFAGMPGLAYKTWRAKPGAWFEGVYVFEDDAARAAFQESFSATAADAPGSTIIGAAPELIEECEVVAVAEGAAGFHATPAYG</sequence>
<evidence type="ECO:0000313" key="1">
    <source>
        <dbReference type="EMBL" id="PJJ56711.1"/>
    </source>
</evidence>
<dbReference type="Gene3D" id="3.30.70.100">
    <property type="match status" value="1"/>
</dbReference>
<dbReference type="OrthoDB" id="4838347at2"/>
<keyword evidence="2" id="KW-1185">Reference proteome</keyword>
<evidence type="ECO:0000313" key="2">
    <source>
        <dbReference type="Proteomes" id="UP000230842"/>
    </source>
</evidence>
<comment type="caution">
    <text evidence="1">The sequence shown here is derived from an EMBL/GenBank/DDBJ whole genome shotgun (WGS) entry which is preliminary data.</text>
</comment>
<dbReference type="RefSeq" id="WP_039362984.1">
    <property type="nucleotide sequence ID" value="NZ_PGEZ01000001.1"/>
</dbReference>
<gene>
    <name evidence="1" type="ORF">CLV56_0922</name>
</gene>
<reference evidence="1 2" key="1">
    <citation type="submission" date="2017-11" db="EMBL/GenBank/DDBJ databases">
        <title>Genomic Encyclopedia of Archaeal and Bacterial Type Strains, Phase II (KMG-II): From Individual Species to Whole Genera.</title>
        <authorList>
            <person name="Goeker M."/>
        </authorList>
    </citation>
    <scope>NUCLEOTIDE SEQUENCE [LARGE SCALE GENOMIC DNA]</scope>
    <source>
        <strain evidence="1 2">DSM 27763</strain>
    </source>
</reference>
<dbReference type="Proteomes" id="UP000230842">
    <property type="component" value="Unassembled WGS sequence"/>
</dbReference>
<proteinExistence type="predicted"/>